<gene>
    <name evidence="2" type="ORF">theurythT_17960</name>
</gene>
<keyword evidence="3" id="KW-1185">Reference proteome</keyword>
<reference evidence="2 3" key="1">
    <citation type="submission" date="2023-03" db="EMBL/GenBank/DDBJ databases">
        <title>Draft genome sequence of Thalassotalea eurytherma JCM 18482T.</title>
        <authorList>
            <person name="Sawabe T."/>
        </authorList>
    </citation>
    <scope>NUCLEOTIDE SEQUENCE [LARGE SCALE GENOMIC DNA]</scope>
    <source>
        <strain evidence="2 3">JCM 18482</strain>
    </source>
</reference>
<sequence>MANTINIENIWQEYRTSLKSFLQSKLNNKDDVEDILQEVLIKFYSKIHILNDL</sequence>
<feature type="domain" description="RNA polymerase sigma-70 region 2" evidence="1">
    <location>
        <begin position="11"/>
        <end position="48"/>
    </location>
</feature>
<proteinExistence type="predicted"/>
<dbReference type="RefSeq" id="WP_407705035.1">
    <property type="nucleotide sequence ID" value="NZ_BSSU01000008.1"/>
</dbReference>
<dbReference type="InterPro" id="IPR007627">
    <property type="entry name" value="RNA_pol_sigma70_r2"/>
</dbReference>
<protein>
    <recommendedName>
        <fullName evidence="1">RNA polymerase sigma-70 region 2 domain-containing protein</fullName>
    </recommendedName>
</protein>
<evidence type="ECO:0000313" key="3">
    <source>
        <dbReference type="Proteomes" id="UP001157133"/>
    </source>
</evidence>
<dbReference type="Pfam" id="PF04542">
    <property type="entry name" value="Sigma70_r2"/>
    <property type="match status" value="1"/>
</dbReference>
<dbReference type="Gene3D" id="1.10.1740.10">
    <property type="match status" value="1"/>
</dbReference>
<organism evidence="2 3">
    <name type="scientific">Thalassotalea eurytherma</name>
    <dbReference type="NCBI Taxonomy" id="1144278"/>
    <lineage>
        <taxon>Bacteria</taxon>
        <taxon>Pseudomonadati</taxon>
        <taxon>Pseudomonadota</taxon>
        <taxon>Gammaproteobacteria</taxon>
        <taxon>Alteromonadales</taxon>
        <taxon>Colwelliaceae</taxon>
        <taxon>Thalassotalea</taxon>
    </lineage>
</organism>
<evidence type="ECO:0000259" key="1">
    <source>
        <dbReference type="Pfam" id="PF04542"/>
    </source>
</evidence>
<name>A0ABQ6H498_9GAMM</name>
<dbReference type="SUPFAM" id="SSF88946">
    <property type="entry name" value="Sigma2 domain of RNA polymerase sigma factors"/>
    <property type="match status" value="1"/>
</dbReference>
<dbReference type="Proteomes" id="UP001157133">
    <property type="component" value="Unassembled WGS sequence"/>
</dbReference>
<accession>A0ABQ6H498</accession>
<dbReference type="EMBL" id="BSSU01000008">
    <property type="protein sequence ID" value="GLX82344.1"/>
    <property type="molecule type" value="Genomic_DNA"/>
</dbReference>
<dbReference type="InterPro" id="IPR013325">
    <property type="entry name" value="RNA_pol_sigma_r2"/>
</dbReference>
<evidence type="ECO:0000313" key="2">
    <source>
        <dbReference type="EMBL" id="GLX82344.1"/>
    </source>
</evidence>
<comment type="caution">
    <text evidence="2">The sequence shown here is derived from an EMBL/GenBank/DDBJ whole genome shotgun (WGS) entry which is preliminary data.</text>
</comment>